<dbReference type="EMBL" id="JAOZFC020000001">
    <property type="protein sequence ID" value="MDF9299244.1"/>
    <property type="molecule type" value="Genomic_DNA"/>
</dbReference>
<name>A0ABT6D195_9LACO</name>
<proteinExistence type="predicted"/>
<dbReference type="RefSeq" id="WP_199403955.1">
    <property type="nucleotide sequence ID" value="NZ_JAOZFC020000001.1"/>
</dbReference>
<dbReference type="Proteomes" id="UP001146336">
    <property type="component" value="Unassembled WGS sequence"/>
</dbReference>
<keyword evidence="2" id="KW-1185">Reference proteome</keyword>
<gene>
    <name evidence="1" type="ORF">OIT47_002830</name>
</gene>
<evidence type="ECO:0000313" key="2">
    <source>
        <dbReference type="Proteomes" id="UP001146336"/>
    </source>
</evidence>
<reference evidence="1" key="1">
    <citation type="submission" date="2023-03" db="EMBL/GenBank/DDBJ databases">
        <title>Comparative genomics of Weissella fermenti BK2, and weissella type species.</title>
        <authorList>
            <person name="Lee J.K."/>
            <person name="Baek J.H."/>
            <person name="Kim J.M."/>
            <person name="Choi D.G."/>
            <person name="Jeon C.O."/>
        </authorList>
    </citation>
    <scope>NUCLEOTIDE SEQUENCE</scope>
    <source>
        <strain evidence="1">BK2</strain>
    </source>
</reference>
<evidence type="ECO:0000313" key="1">
    <source>
        <dbReference type="EMBL" id="MDF9299244.1"/>
    </source>
</evidence>
<comment type="caution">
    <text evidence="1">The sequence shown here is derived from an EMBL/GenBank/DDBJ whole genome shotgun (WGS) entry which is preliminary data.</text>
</comment>
<organism evidence="1 2">
    <name type="scientific">Weissella fermenti</name>
    <dbReference type="NCBI Taxonomy" id="2987699"/>
    <lineage>
        <taxon>Bacteria</taxon>
        <taxon>Bacillati</taxon>
        <taxon>Bacillota</taxon>
        <taxon>Bacilli</taxon>
        <taxon>Lactobacillales</taxon>
        <taxon>Lactobacillaceae</taxon>
        <taxon>Weissella</taxon>
    </lineage>
</organism>
<protein>
    <submittedName>
        <fullName evidence="1">Uncharacterized protein</fullName>
    </submittedName>
</protein>
<sequence length="131" mass="13679">MIEGHQIRLHVDADTLAKAMNVSTKTAQLMIDNTNEINNSVSITNGFVGVYINLGPKVRGMGSWAAAAFATGYVGFYLKNFAVNPLTAGVASVVSAGAGAAVKYAVEHGIKRVPVGKNIPGISMSYVVQVP</sequence>
<accession>A0ABT6D195</accession>